<dbReference type="EMBL" id="JAHXZJ010002982">
    <property type="protein sequence ID" value="KAH0535109.1"/>
    <property type="molecule type" value="Genomic_DNA"/>
</dbReference>
<accession>A0AAV7HD63</accession>
<feature type="region of interest" description="Disordered" evidence="1">
    <location>
        <begin position="86"/>
        <end position="116"/>
    </location>
</feature>
<keyword evidence="3" id="KW-1185">Reference proteome</keyword>
<protein>
    <submittedName>
        <fullName evidence="2">Uncharacterized protein</fullName>
    </submittedName>
</protein>
<feature type="compositionally biased region" description="Polar residues" evidence="1">
    <location>
        <begin position="86"/>
        <end position="95"/>
    </location>
</feature>
<sequence>MSNFSTEYLTAPKKLRRKMPNSPNVTDSELDIYLEDIQKRGSTRKGNITPPKIVRKKKPESPTLLSGNVRPKKVERKILKFPNVTDSESDISLDNTPKRDGTRKGIKCVHQFRVKS</sequence>
<feature type="region of interest" description="Disordered" evidence="1">
    <location>
        <begin position="39"/>
        <end position="67"/>
    </location>
</feature>
<evidence type="ECO:0000313" key="2">
    <source>
        <dbReference type="EMBL" id="KAH0535109.1"/>
    </source>
</evidence>
<gene>
    <name evidence="2" type="ORF">KQX54_013613</name>
</gene>
<name>A0AAV7HD63_COTGL</name>
<reference evidence="2 3" key="1">
    <citation type="journal article" date="2021" name="J. Hered.">
        <title>A chromosome-level genome assembly of the parasitoid wasp, Cotesia glomerata (Hymenoptera: Braconidae).</title>
        <authorList>
            <person name="Pinto B.J."/>
            <person name="Weis J.J."/>
            <person name="Gamble T."/>
            <person name="Ode P.J."/>
            <person name="Paul R."/>
            <person name="Zaspel J.M."/>
        </authorList>
    </citation>
    <scope>NUCLEOTIDE SEQUENCE [LARGE SCALE GENOMIC DNA]</scope>
    <source>
        <strain evidence="2">CgM1</strain>
    </source>
</reference>
<organism evidence="2 3">
    <name type="scientific">Cotesia glomerata</name>
    <name type="common">Lepidopteran parasitic wasp</name>
    <name type="synonym">Apanteles glomeratus</name>
    <dbReference type="NCBI Taxonomy" id="32391"/>
    <lineage>
        <taxon>Eukaryota</taxon>
        <taxon>Metazoa</taxon>
        <taxon>Ecdysozoa</taxon>
        <taxon>Arthropoda</taxon>
        <taxon>Hexapoda</taxon>
        <taxon>Insecta</taxon>
        <taxon>Pterygota</taxon>
        <taxon>Neoptera</taxon>
        <taxon>Endopterygota</taxon>
        <taxon>Hymenoptera</taxon>
        <taxon>Apocrita</taxon>
        <taxon>Ichneumonoidea</taxon>
        <taxon>Braconidae</taxon>
        <taxon>Microgastrinae</taxon>
        <taxon>Cotesia</taxon>
    </lineage>
</organism>
<dbReference type="AlphaFoldDB" id="A0AAV7HD63"/>
<proteinExistence type="predicted"/>
<evidence type="ECO:0000256" key="1">
    <source>
        <dbReference type="SAM" id="MobiDB-lite"/>
    </source>
</evidence>
<feature type="region of interest" description="Disordered" evidence="1">
    <location>
        <begin position="1"/>
        <end position="26"/>
    </location>
</feature>
<comment type="caution">
    <text evidence="2">The sequence shown here is derived from an EMBL/GenBank/DDBJ whole genome shotgun (WGS) entry which is preliminary data.</text>
</comment>
<evidence type="ECO:0000313" key="3">
    <source>
        <dbReference type="Proteomes" id="UP000826195"/>
    </source>
</evidence>
<feature type="compositionally biased region" description="Basic residues" evidence="1">
    <location>
        <begin position="104"/>
        <end position="116"/>
    </location>
</feature>
<dbReference type="Proteomes" id="UP000826195">
    <property type="component" value="Unassembled WGS sequence"/>
</dbReference>